<dbReference type="GO" id="GO:0043565">
    <property type="term" value="F:sequence-specific DNA binding"/>
    <property type="evidence" value="ECO:0007669"/>
    <property type="project" value="InterPro"/>
</dbReference>
<evidence type="ECO:0000256" key="1">
    <source>
        <dbReference type="SAM" id="MobiDB-lite"/>
    </source>
</evidence>
<feature type="region of interest" description="Disordered" evidence="1">
    <location>
        <begin position="120"/>
        <end position="153"/>
    </location>
</feature>
<name>A0AAW1BIJ8_CROAD</name>
<dbReference type="AlphaFoldDB" id="A0AAW1BIJ8"/>
<comment type="caution">
    <text evidence="2">The sequence shown here is derived from an EMBL/GenBank/DDBJ whole genome shotgun (WGS) entry which is preliminary data.</text>
</comment>
<dbReference type="GO" id="GO:0006355">
    <property type="term" value="P:regulation of DNA-templated transcription"/>
    <property type="evidence" value="ECO:0007669"/>
    <property type="project" value="InterPro"/>
</dbReference>
<feature type="region of interest" description="Disordered" evidence="1">
    <location>
        <begin position="165"/>
        <end position="202"/>
    </location>
</feature>
<protein>
    <submittedName>
        <fullName evidence="2">Doublesex- and mab-3-related transcription factor 3</fullName>
    </submittedName>
</protein>
<evidence type="ECO:0000313" key="2">
    <source>
        <dbReference type="EMBL" id="KAK9402091.1"/>
    </source>
</evidence>
<gene>
    <name evidence="2" type="ORF">NXF25_010447</name>
</gene>
<dbReference type="EMBL" id="JAOTOJ010000004">
    <property type="protein sequence ID" value="KAK9402091.1"/>
    <property type="molecule type" value="Genomic_DNA"/>
</dbReference>
<dbReference type="SUPFAM" id="SSF82927">
    <property type="entry name" value="Cysteine-rich DNA binding domain, (DM domain)"/>
    <property type="match status" value="1"/>
</dbReference>
<evidence type="ECO:0000313" key="3">
    <source>
        <dbReference type="Proteomes" id="UP001474421"/>
    </source>
</evidence>
<keyword evidence="3" id="KW-1185">Reference proteome</keyword>
<dbReference type="Proteomes" id="UP001474421">
    <property type="component" value="Unassembled WGS sequence"/>
</dbReference>
<dbReference type="InterPro" id="IPR036407">
    <property type="entry name" value="DM_DNA-bd_sf"/>
</dbReference>
<dbReference type="Gene3D" id="4.10.1040.10">
    <property type="entry name" value="DM DNA-binding domain"/>
    <property type="match status" value="1"/>
</dbReference>
<proteinExistence type="predicted"/>
<sequence>MNGYGSPYLYMGGPVAQPAWAPLQRTPTCTRCCNHGVLSWLKSHKSGSASRPPRWGCTASRPTRAWRAFCLTRCVSCLPPPLPRALLCYTTWAPQSSAHHHHHCPGMACRGTSPPAAPWLHPMGRGRAIPSLSAAPSNPEENPIDGGKESKYKRNLPHGKALWHADSKANNPSLPPSSLLLLPHSPSTPRQPTSPPPQRHERLHPSMIWSSSAGFTDSPGRYVMDANVRAAASDW</sequence>
<accession>A0AAW1BIJ8</accession>
<reference evidence="2 3" key="1">
    <citation type="journal article" date="2024" name="Proc. Natl. Acad. Sci. U.S.A.">
        <title>The genetic regulatory architecture and epigenomic basis for age-related changes in rattlesnake venom.</title>
        <authorList>
            <person name="Hogan M.P."/>
            <person name="Holding M.L."/>
            <person name="Nystrom G.S."/>
            <person name="Colston T.J."/>
            <person name="Bartlett D.A."/>
            <person name="Mason A.J."/>
            <person name="Ellsworth S.A."/>
            <person name="Rautsaw R.M."/>
            <person name="Lawrence K.C."/>
            <person name="Strickland J.L."/>
            <person name="He B."/>
            <person name="Fraser P."/>
            <person name="Margres M.J."/>
            <person name="Gilbert D.M."/>
            <person name="Gibbs H.L."/>
            <person name="Parkinson C.L."/>
            <person name="Rokyta D.R."/>
        </authorList>
    </citation>
    <scope>NUCLEOTIDE SEQUENCE [LARGE SCALE GENOMIC DNA]</scope>
    <source>
        <strain evidence="2">DRR0105</strain>
    </source>
</reference>
<feature type="compositionally biased region" description="Low complexity" evidence="1">
    <location>
        <begin position="176"/>
        <end position="191"/>
    </location>
</feature>
<organism evidence="2 3">
    <name type="scientific">Crotalus adamanteus</name>
    <name type="common">Eastern diamondback rattlesnake</name>
    <dbReference type="NCBI Taxonomy" id="8729"/>
    <lineage>
        <taxon>Eukaryota</taxon>
        <taxon>Metazoa</taxon>
        <taxon>Chordata</taxon>
        <taxon>Craniata</taxon>
        <taxon>Vertebrata</taxon>
        <taxon>Euteleostomi</taxon>
        <taxon>Lepidosauria</taxon>
        <taxon>Squamata</taxon>
        <taxon>Bifurcata</taxon>
        <taxon>Unidentata</taxon>
        <taxon>Episquamata</taxon>
        <taxon>Toxicofera</taxon>
        <taxon>Serpentes</taxon>
        <taxon>Colubroidea</taxon>
        <taxon>Viperidae</taxon>
        <taxon>Crotalinae</taxon>
        <taxon>Crotalus</taxon>
    </lineage>
</organism>